<dbReference type="PANTHER" id="PTHR11733">
    <property type="entry name" value="ZINC METALLOPROTEASE FAMILY M13 NEPRILYSIN-RELATED"/>
    <property type="match status" value="1"/>
</dbReference>
<keyword evidence="6" id="KW-0862">Zinc</keyword>
<comment type="cofactor">
    <cofactor evidence="1">
        <name>Zn(2+)</name>
        <dbReference type="ChEBI" id="CHEBI:29105"/>
    </cofactor>
</comment>
<keyword evidence="8" id="KW-0812">Transmembrane</keyword>
<dbReference type="PANTHER" id="PTHR11733:SF7">
    <property type="entry name" value="NEPRILYSIN METALLOPEPTIDASE FAMILY-RELATED"/>
    <property type="match status" value="1"/>
</dbReference>
<evidence type="ECO:0000256" key="5">
    <source>
        <dbReference type="ARBA" id="ARBA00022801"/>
    </source>
</evidence>
<dbReference type="GO" id="GO:0046872">
    <property type="term" value="F:metal ion binding"/>
    <property type="evidence" value="ECO:0007669"/>
    <property type="project" value="UniProtKB-KW"/>
</dbReference>
<dbReference type="PROSITE" id="PS51885">
    <property type="entry name" value="NEPRILYSIN"/>
    <property type="match status" value="1"/>
</dbReference>
<dbReference type="EMBL" id="GL379912">
    <property type="protein sequence ID" value="EGT34276.1"/>
    <property type="molecule type" value="Genomic_DNA"/>
</dbReference>
<keyword evidence="5" id="KW-0378">Hydrolase</keyword>
<dbReference type="SUPFAM" id="SSF55486">
    <property type="entry name" value="Metalloproteases ('zincins'), catalytic domain"/>
    <property type="match status" value="1"/>
</dbReference>
<dbReference type="STRING" id="135651.G0NMV9"/>
<dbReference type="InterPro" id="IPR018497">
    <property type="entry name" value="Peptidase_M13_C"/>
</dbReference>
<evidence type="ECO:0000256" key="1">
    <source>
        <dbReference type="ARBA" id="ARBA00001947"/>
    </source>
</evidence>
<evidence type="ECO:0008006" key="13">
    <source>
        <dbReference type="Google" id="ProtNLM"/>
    </source>
</evidence>
<dbReference type="InterPro" id="IPR042089">
    <property type="entry name" value="Peptidase_M13_dom_2"/>
</dbReference>
<dbReference type="eggNOG" id="KOG3624">
    <property type="taxonomic scope" value="Eukaryota"/>
</dbReference>
<evidence type="ECO:0000256" key="4">
    <source>
        <dbReference type="ARBA" id="ARBA00022723"/>
    </source>
</evidence>
<name>G0NMV9_CAEBE</name>
<keyword evidence="3" id="KW-0645">Protease</keyword>
<evidence type="ECO:0000313" key="12">
    <source>
        <dbReference type="Proteomes" id="UP000008068"/>
    </source>
</evidence>
<evidence type="ECO:0000256" key="2">
    <source>
        <dbReference type="ARBA" id="ARBA00007357"/>
    </source>
</evidence>
<dbReference type="Pfam" id="PF05649">
    <property type="entry name" value="Peptidase_M13_N"/>
    <property type="match status" value="1"/>
</dbReference>
<keyword evidence="4" id="KW-0479">Metal-binding</keyword>
<keyword evidence="7" id="KW-0482">Metalloprotease</keyword>
<evidence type="ECO:0000256" key="3">
    <source>
        <dbReference type="ARBA" id="ARBA00022670"/>
    </source>
</evidence>
<evidence type="ECO:0000256" key="7">
    <source>
        <dbReference type="ARBA" id="ARBA00023049"/>
    </source>
</evidence>
<dbReference type="OrthoDB" id="5801126at2759"/>
<dbReference type="InParanoid" id="G0NMV9"/>
<evidence type="ECO:0000313" key="11">
    <source>
        <dbReference type="EMBL" id="EGT34276.1"/>
    </source>
</evidence>
<feature type="domain" description="Peptidase M13 C-terminal" evidence="9">
    <location>
        <begin position="530"/>
        <end position="677"/>
    </location>
</feature>
<gene>
    <name evidence="11" type="ORF">CAEBREN_28430</name>
</gene>
<dbReference type="InterPro" id="IPR008753">
    <property type="entry name" value="Peptidase_M13_N"/>
</dbReference>
<keyword evidence="12" id="KW-1185">Reference proteome</keyword>
<proteinExistence type="inferred from homology"/>
<evidence type="ECO:0000256" key="8">
    <source>
        <dbReference type="SAM" id="Phobius"/>
    </source>
</evidence>
<accession>G0NMV9</accession>
<keyword evidence="8" id="KW-0472">Membrane</keyword>
<dbReference type="Pfam" id="PF01431">
    <property type="entry name" value="Peptidase_M13"/>
    <property type="match status" value="1"/>
</dbReference>
<dbReference type="Gene3D" id="3.40.390.10">
    <property type="entry name" value="Collagenase (Catalytic Domain)"/>
    <property type="match status" value="1"/>
</dbReference>
<feature type="domain" description="Peptidase M13 N-terminal" evidence="10">
    <location>
        <begin position="104"/>
        <end position="471"/>
    </location>
</feature>
<sequence>MSADEKAQSRCLIGSLIIFIILIIALLITAVILKFSDSHLSALSQNSSNPNYSNSLVPSRPELTTAAGLKPTVAPIEPRNVCESKECITLAHQLHNFRDPTVDPCQDFYQFSCGNYIQHTVVEEPVMVRKNEIFVNLIRGMHSVVCSLRLMISDFLVKKRRTTSNSENAMKTLYDKCEEVKNAEDPTTHEKQKWKEAIDMIKKIGSWPILNKNWKESGFNLNNMLTKMSEFGFEKFGFFEIYANADQYLLISPLQSPMKQKHQPGRFKKTLLHIFKISNIKIDAKQLKSDLKDFEKFEDEIAGYPVNYRREFQTLDQLQKQIPSVNFEKIIRSSMNPKKNKNEFWDKVKDRILITDQPLFFNTTKNLETILKTTPKRTLANFLIFRLIDLMITQPDNYCEEVVLDRLPLASLRVFVRNHFDKENLKIASDLVEDLRQSFKDSFQQSTWLHEETKKKAIEKLEMMRKMIGYPEELEKPGALDKIFETLQISPSDSYHTMHIKIGRFQMEQAMEFVAGSTKILADMRVLWANAAYFFNSNFLGVNALLLDDPMFDSTYPKYAKIASAGRVIGHEIGHGFDPLNRRKDGNGKENDWWTPEDSNEYDKRVQCLVEKYDNFDHPLYGKKFNGTTALREISADVMGNDMAWRTYKRLDMSNEPKIIGFEKESTDKVYFYISALV</sequence>
<organism evidence="12">
    <name type="scientific">Caenorhabditis brenneri</name>
    <name type="common">Nematode worm</name>
    <dbReference type="NCBI Taxonomy" id="135651"/>
    <lineage>
        <taxon>Eukaryota</taxon>
        <taxon>Metazoa</taxon>
        <taxon>Ecdysozoa</taxon>
        <taxon>Nematoda</taxon>
        <taxon>Chromadorea</taxon>
        <taxon>Rhabditida</taxon>
        <taxon>Rhabditina</taxon>
        <taxon>Rhabditomorpha</taxon>
        <taxon>Rhabditoidea</taxon>
        <taxon>Rhabditidae</taxon>
        <taxon>Peloderinae</taxon>
        <taxon>Caenorhabditis</taxon>
    </lineage>
</organism>
<dbReference type="Gene3D" id="1.10.1380.10">
    <property type="entry name" value="Neutral endopeptidase , domain2"/>
    <property type="match status" value="1"/>
</dbReference>
<keyword evidence="8" id="KW-1133">Transmembrane helix</keyword>
<dbReference type="GO" id="GO:0016485">
    <property type="term" value="P:protein processing"/>
    <property type="evidence" value="ECO:0007669"/>
    <property type="project" value="TreeGrafter"/>
</dbReference>
<protein>
    <recommendedName>
        <fullName evidence="13">Peptidase M13 N-terminal domain-containing protein</fullName>
    </recommendedName>
</protein>
<evidence type="ECO:0000259" key="9">
    <source>
        <dbReference type="Pfam" id="PF01431"/>
    </source>
</evidence>
<dbReference type="GO" id="GO:0005886">
    <property type="term" value="C:plasma membrane"/>
    <property type="evidence" value="ECO:0007669"/>
    <property type="project" value="TreeGrafter"/>
</dbReference>
<reference evidence="12" key="1">
    <citation type="submission" date="2011-07" db="EMBL/GenBank/DDBJ databases">
        <authorList>
            <consortium name="Caenorhabditis brenneri Sequencing and Analysis Consortium"/>
            <person name="Wilson R.K."/>
        </authorList>
    </citation>
    <scope>NUCLEOTIDE SEQUENCE [LARGE SCALE GENOMIC DNA]</scope>
    <source>
        <strain evidence="12">PB2801</strain>
    </source>
</reference>
<evidence type="ECO:0000256" key="6">
    <source>
        <dbReference type="ARBA" id="ARBA00022833"/>
    </source>
</evidence>
<dbReference type="AlphaFoldDB" id="G0NMV9"/>
<comment type="similarity">
    <text evidence="2">Belongs to the peptidase M13 family.</text>
</comment>
<dbReference type="HOGENOM" id="CLU_006187_5_0_1"/>
<feature type="transmembrane region" description="Helical" evidence="8">
    <location>
        <begin position="12"/>
        <end position="33"/>
    </location>
</feature>
<evidence type="ECO:0000259" key="10">
    <source>
        <dbReference type="Pfam" id="PF05649"/>
    </source>
</evidence>
<dbReference type="InterPro" id="IPR000718">
    <property type="entry name" value="Peptidase_M13"/>
</dbReference>
<dbReference type="GO" id="GO:0004222">
    <property type="term" value="F:metalloendopeptidase activity"/>
    <property type="evidence" value="ECO:0007669"/>
    <property type="project" value="InterPro"/>
</dbReference>
<dbReference type="InterPro" id="IPR024079">
    <property type="entry name" value="MetalloPept_cat_dom_sf"/>
</dbReference>
<dbReference type="Proteomes" id="UP000008068">
    <property type="component" value="Unassembled WGS sequence"/>
</dbReference>
<dbReference type="CDD" id="cd08662">
    <property type="entry name" value="M13"/>
    <property type="match status" value="1"/>
</dbReference>